<dbReference type="EMBL" id="JALZ01000021">
    <property type="protein sequence ID" value="ETX13655.1"/>
    <property type="molecule type" value="Genomic_DNA"/>
</dbReference>
<organism evidence="1 2">
    <name type="scientific">Roseivivax halodurans JCM 10272</name>
    <dbReference type="NCBI Taxonomy" id="1449350"/>
    <lineage>
        <taxon>Bacteria</taxon>
        <taxon>Pseudomonadati</taxon>
        <taxon>Pseudomonadota</taxon>
        <taxon>Alphaproteobacteria</taxon>
        <taxon>Rhodobacterales</taxon>
        <taxon>Roseobacteraceae</taxon>
        <taxon>Roseivivax</taxon>
    </lineage>
</organism>
<dbReference type="RefSeq" id="WP_037264615.1">
    <property type="nucleotide sequence ID" value="NZ_JALZ01000021.1"/>
</dbReference>
<evidence type="ECO:0000313" key="2">
    <source>
        <dbReference type="Proteomes" id="UP000022447"/>
    </source>
</evidence>
<proteinExistence type="predicted"/>
<name>X7ECN6_9RHOB</name>
<dbReference type="Proteomes" id="UP000022447">
    <property type="component" value="Unassembled WGS sequence"/>
</dbReference>
<sequence length="370" mass="39820">MSNQYLVFRHCGDADGRLQLVTRTHDLGGTDYDPIFRASVADAYGIGRANRAVGFHTGDDEGARASAEPMALRAVRRSTRQTRPWDLLKVSGEMRKLAELSDDQLSRLRKGVSLDVVDTDALPRFYLVRSEAGDRTLLEEDASTDVKAAIRALQTANGGRLLGEHHLEDVLGERIEVILPAHGKRNWSDGDYASNCAACGHAFLGPKRAPRCAPCHAETLAENAARDAAGPAAKPGRHGVYIASKAVAHGPRWQELRKRLPVISTWIDESAPGLTLDWPDLWDRCISEVISAEVLIVYMEPGETLKGAWIEVGAALGAGVPVLGVGIDEFSIAKSGKITLCASMDEAVEMARGIMDGNALVHGAGELESA</sequence>
<dbReference type="STRING" id="1449350.OCH239_09320"/>
<dbReference type="OrthoDB" id="8450133at2"/>
<protein>
    <submittedName>
        <fullName evidence="1">Uncharacterized protein</fullName>
    </submittedName>
</protein>
<evidence type="ECO:0000313" key="1">
    <source>
        <dbReference type="EMBL" id="ETX13655.1"/>
    </source>
</evidence>
<keyword evidence="2" id="KW-1185">Reference proteome</keyword>
<accession>X7ECN6</accession>
<dbReference type="AlphaFoldDB" id="X7ECN6"/>
<gene>
    <name evidence="1" type="ORF">OCH239_09320</name>
</gene>
<comment type="caution">
    <text evidence="1">The sequence shown here is derived from an EMBL/GenBank/DDBJ whole genome shotgun (WGS) entry which is preliminary data.</text>
</comment>
<reference evidence="1 2" key="1">
    <citation type="submission" date="2014-01" db="EMBL/GenBank/DDBJ databases">
        <title>Roseivivax halodurans JCM 10272 Genome Sequencing.</title>
        <authorList>
            <person name="Lai Q."/>
            <person name="Li G."/>
            <person name="Shao Z."/>
        </authorList>
    </citation>
    <scope>NUCLEOTIDE SEQUENCE [LARGE SCALE GENOMIC DNA]</scope>
    <source>
        <strain evidence="1 2">JCM 10272</strain>
    </source>
</reference>